<feature type="region of interest" description="Disordered" evidence="1">
    <location>
        <begin position="1160"/>
        <end position="1179"/>
    </location>
</feature>
<dbReference type="InterPro" id="IPR018152">
    <property type="entry name" value="SOD_Cu/Zn_BS"/>
</dbReference>
<dbReference type="InterPro" id="IPR000719">
    <property type="entry name" value="Prot_kinase_dom"/>
</dbReference>
<feature type="compositionally biased region" description="Polar residues" evidence="1">
    <location>
        <begin position="34"/>
        <end position="45"/>
    </location>
</feature>
<evidence type="ECO:0000259" key="2">
    <source>
        <dbReference type="PROSITE" id="PS50011"/>
    </source>
</evidence>
<evidence type="ECO:0000313" key="4">
    <source>
        <dbReference type="Proteomes" id="UP001054857"/>
    </source>
</evidence>
<dbReference type="InterPro" id="IPR051681">
    <property type="entry name" value="Ser/Thr_Kinases-Pseudokinases"/>
</dbReference>
<dbReference type="Proteomes" id="UP001054857">
    <property type="component" value="Unassembled WGS sequence"/>
</dbReference>
<feature type="domain" description="Protein kinase" evidence="2">
    <location>
        <begin position="861"/>
        <end position="1131"/>
    </location>
</feature>
<dbReference type="Pfam" id="PF07714">
    <property type="entry name" value="PK_Tyr_Ser-Thr"/>
    <property type="match status" value="1"/>
</dbReference>
<feature type="region of interest" description="Disordered" evidence="1">
    <location>
        <begin position="177"/>
        <end position="209"/>
    </location>
</feature>
<accession>A0AAD3HS03</accession>
<dbReference type="PANTHER" id="PTHR44329:SF214">
    <property type="entry name" value="PROTEIN KINASE DOMAIN-CONTAINING PROTEIN"/>
    <property type="match status" value="1"/>
</dbReference>
<reference evidence="3 4" key="1">
    <citation type="journal article" date="2021" name="Sci. Rep.">
        <title>Genome sequencing of the multicellular alga Astrephomene provides insights into convergent evolution of germ-soma differentiation.</title>
        <authorList>
            <person name="Yamashita S."/>
            <person name="Yamamoto K."/>
            <person name="Matsuzaki R."/>
            <person name="Suzuki S."/>
            <person name="Yamaguchi H."/>
            <person name="Hirooka S."/>
            <person name="Minakuchi Y."/>
            <person name="Miyagishima S."/>
            <person name="Kawachi M."/>
            <person name="Toyoda A."/>
            <person name="Nozaki H."/>
        </authorList>
    </citation>
    <scope>NUCLEOTIDE SEQUENCE [LARGE SCALE GENOMIC DNA]</scope>
    <source>
        <strain evidence="3 4">NIES-4017</strain>
    </source>
</reference>
<feature type="compositionally biased region" description="Polar residues" evidence="1">
    <location>
        <begin position="1"/>
        <end position="20"/>
    </location>
</feature>
<dbReference type="InterPro" id="IPR001245">
    <property type="entry name" value="Ser-Thr/Tyr_kinase_cat_dom"/>
</dbReference>
<dbReference type="SUPFAM" id="SSF56112">
    <property type="entry name" value="Protein kinase-like (PK-like)"/>
    <property type="match status" value="1"/>
</dbReference>
<dbReference type="PANTHER" id="PTHR44329">
    <property type="entry name" value="SERINE/THREONINE-PROTEIN KINASE TNNI3K-RELATED"/>
    <property type="match status" value="1"/>
</dbReference>
<dbReference type="InterPro" id="IPR008271">
    <property type="entry name" value="Ser/Thr_kinase_AS"/>
</dbReference>
<feature type="non-terminal residue" evidence="3">
    <location>
        <position position="1179"/>
    </location>
</feature>
<feature type="compositionally biased region" description="Polar residues" evidence="1">
    <location>
        <begin position="66"/>
        <end position="75"/>
    </location>
</feature>
<proteinExistence type="predicted"/>
<dbReference type="AlphaFoldDB" id="A0AAD3HS03"/>
<dbReference type="GO" id="GO:0004674">
    <property type="term" value="F:protein serine/threonine kinase activity"/>
    <property type="evidence" value="ECO:0007669"/>
    <property type="project" value="TreeGrafter"/>
</dbReference>
<sequence length="1179" mass="113193">MGSCLSSESGSPPAPNQGNAIGQLYARGGAELAQRSSAECASGASTDPLPTPAPPPEEAKDVSAPVSLQPSNSVKPSTQPLPPPQLSINVQYTSSEIVPASPTSGERPRHAFGAPDSCITVYAEPLKADAVAGGRVASIPHEANIPSASVTPAGNALLYLNRAMIYRNRAEAGGVLPPLAPPPFSPASASSTEPPPASSLNTHGNGNDLKDRLLREKSAPAAPSPRPPSVSPVAVTSAAATTGLPRVVSMGCVGDGSSHHPCSTSSLGPDATGDSGLFDSPGAFMAAAGPFSGGLSTTTNSTAAVTVGPTNTSTATGLTTSNYTTHITSNLLNSAAAAVAAAAAAGISRGAARTMPDGLTPQPQPPPTMATALVVASGAAPAATGGGTGSAGNSGGGNSGGGLGLGGGGPLLGQGLEATLGEMQQMALIGSGGGGCVYIGRWRGVTVAIKCIVSSTDDQLVRSQREALLSRLASHPHVVQTYATSVTQLTEAMFKASTNSDPQGGFAATDPNISHDILAGITSGSWIRGELQAALQSGVGQPPQTGVPAAAAAAGAAFGSSGPVMAAVAGGDVGGCGISNLPAIGFGAAAAVAVMQSAGGGGAGGGFGAGHVAASASGGGCGNGCCGGPGVAHAGGGGGGCGGAAPALPTIMESFARSHPSMSGCSRSGSTRGGGGAAGGLGISALGDSYLPLTISAYESDLSRSEDEARRGSDAAAAVAVAATAVAANGGVGGCVGGGGGAGVGVGGSCGCCCGGGECCCCHAGSVGGGAGAASSSREDEDAGSGCGLGRGESGVTAGSHGAGACGGVCRCEGAGGGGSRGACGRVGGGAAAAAGTGATAAATVGAEAGGAASGGGAAACGASACCGGGAAGLVGGAVHPSRGPGVGAHPGGAADSFDASFVRDHLGRTKYSTHEVLRQLGALEGQFLTMVVMEYCDGGSLLAALKEGPFNRDTTSWSPRMLLRSTVRTALEVAHGMQHLHLSGLVHGDLKPGNVLLKGSNQDKRKFVAKVSDLGTAHPVGTGDEMAIDDGQIGSIAYMAPEVFRGRVMKASDVYSFGVLLWQLTSGTGAAPYEGAHPMAIALGVSEGKLSLRWPSGVFRPLQQLGELCTQPDPAARPSFKSVVGALEKLERHMQRLATTGGGSSGAIAAGAAGMSGGGGSGSMGFGSPPSSTMYVGG</sequence>
<organism evidence="3 4">
    <name type="scientific">Astrephomene gubernaculifera</name>
    <dbReference type="NCBI Taxonomy" id="47775"/>
    <lineage>
        <taxon>Eukaryota</taxon>
        <taxon>Viridiplantae</taxon>
        <taxon>Chlorophyta</taxon>
        <taxon>core chlorophytes</taxon>
        <taxon>Chlorophyceae</taxon>
        <taxon>CS clade</taxon>
        <taxon>Chlamydomonadales</taxon>
        <taxon>Astrephomenaceae</taxon>
        <taxon>Astrephomene</taxon>
    </lineage>
</organism>
<name>A0AAD3HS03_9CHLO</name>
<dbReference type="Gene3D" id="1.10.510.10">
    <property type="entry name" value="Transferase(Phosphotransferase) domain 1"/>
    <property type="match status" value="1"/>
</dbReference>
<comment type="caution">
    <text evidence="3">The sequence shown here is derived from an EMBL/GenBank/DDBJ whole genome shotgun (WGS) entry which is preliminary data.</text>
</comment>
<dbReference type="InterPro" id="IPR011009">
    <property type="entry name" value="Kinase-like_dom_sf"/>
</dbReference>
<dbReference type="GO" id="GO:0005524">
    <property type="term" value="F:ATP binding"/>
    <property type="evidence" value="ECO:0007669"/>
    <property type="project" value="InterPro"/>
</dbReference>
<feature type="region of interest" description="Disordered" evidence="1">
    <location>
        <begin position="217"/>
        <end position="236"/>
    </location>
</feature>
<dbReference type="PROSITE" id="PS00332">
    <property type="entry name" value="SOD_CU_ZN_2"/>
    <property type="match status" value="1"/>
</dbReference>
<gene>
    <name evidence="3" type="ORF">Agub_g13046</name>
</gene>
<dbReference type="PROSITE" id="PS00108">
    <property type="entry name" value="PROTEIN_KINASE_ST"/>
    <property type="match status" value="1"/>
</dbReference>
<feature type="region of interest" description="Disordered" evidence="1">
    <location>
        <begin position="1"/>
        <end position="85"/>
    </location>
</feature>
<evidence type="ECO:0000313" key="3">
    <source>
        <dbReference type="EMBL" id="GFR50781.1"/>
    </source>
</evidence>
<dbReference type="Gene3D" id="3.30.200.20">
    <property type="entry name" value="Phosphorylase Kinase, domain 1"/>
    <property type="match status" value="1"/>
</dbReference>
<evidence type="ECO:0000256" key="1">
    <source>
        <dbReference type="SAM" id="MobiDB-lite"/>
    </source>
</evidence>
<dbReference type="SMART" id="SM00220">
    <property type="entry name" value="S_TKc"/>
    <property type="match status" value="1"/>
</dbReference>
<protein>
    <recommendedName>
        <fullName evidence="2">Protein kinase domain-containing protein</fullName>
    </recommendedName>
</protein>
<dbReference type="PROSITE" id="PS50011">
    <property type="entry name" value="PROTEIN_KINASE_DOM"/>
    <property type="match status" value="1"/>
</dbReference>
<keyword evidence="4" id="KW-1185">Reference proteome</keyword>
<dbReference type="EMBL" id="BMAR01000041">
    <property type="protein sequence ID" value="GFR50781.1"/>
    <property type="molecule type" value="Genomic_DNA"/>
</dbReference>